<evidence type="ECO:0000313" key="2">
    <source>
        <dbReference type="EMBL" id="MFD1570179.1"/>
    </source>
</evidence>
<organism evidence="2 3">
    <name type="scientific">Halorubrum laminariae</name>
    <dbReference type="NCBI Taxonomy" id="1433523"/>
    <lineage>
        <taxon>Archaea</taxon>
        <taxon>Methanobacteriati</taxon>
        <taxon>Methanobacteriota</taxon>
        <taxon>Stenosarchaea group</taxon>
        <taxon>Halobacteria</taxon>
        <taxon>Halobacteriales</taxon>
        <taxon>Haloferacaceae</taxon>
        <taxon>Halorubrum</taxon>
    </lineage>
</organism>
<dbReference type="RefSeq" id="WP_256418047.1">
    <property type="nucleotide sequence ID" value="NZ_JANHDL010000004.1"/>
</dbReference>
<gene>
    <name evidence="2" type="ORF">ACFR9T_06205</name>
</gene>
<sequence>MPDTHDADHEFKGTWRWPAPFEAWVESLIADVDGPIANIAAGLSPLGTVRIDMKTPVELIENLQAESSTTLQDAREYLADLIVGNPPIDVVGSLYTADNPSEHPAAEYILTNNTVRADVLSDTLPFDDDTFAFVICDPPWLKLNTARRARLFDELIRITEPGGRILFNAYWTPTADGPVTLDRLVPRQDTDRWSVGTPNVSWASLYTVHDSVHTARHLSATLTQREFTPSPSTLEESTRAHRHYELTQIHGHDPDSFDLDIVDPATTDQCCPQCGHTDLYPVSQSEVNTSSEARLYECANCQFRSFPDETDQSPAQATISSAAPKRSVA</sequence>
<dbReference type="SUPFAM" id="SSF53335">
    <property type="entry name" value="S-adenosyl-L-methionine-dependent methyltransferases"/>
    <property type="match status" value="1"/>
</dbReference>
<comment type="caution">
    <text evidence="2">The sequence shown here is derived from an EMBL/GenBank/DDBJ whole genome shotgun (WGS) entry which is preliminary data.</text>
</comment>
<dbReference type="InterPro" id="IPR002052">
    <property type="entry name" value="DNA_methylase_N6_adenine_CS"/>
</dbReference>
<dbReference type="PROSITE" id="PS00092">
    <property type="entry name" value="N6_MTASE"/>
    <property type="match status" value="1"/>
</dbReference>
<evidence type="ECO:0000313" key="3">
    <source>
        <dbReference type="Proteomes" id="UP001597185"/>
    </source>
</evidence>
<keyword evidence="3" id="KW-1185">Reference proteome</keyword>
<feature type="compositionally biased region" description="Polar residues" evidence="1">
    <location>
        <begin position="312"/>
        <end position="321"/>
    </location>
</feature>
<dbReference type="Gene3D" id="3.40.50.150">
    <property type="entry name" value="Vaccinia Virus protein VP39"/>
    <property type="match status" value="1"/>
</dbReference>
<feature type="region of interest" description="Disordered" evidence="1">
    <location>
        <begin position="307"/>
        <end position="329"/>
    </location>
</feature>
<accession>A0ABD6BYM3</accession>
<protein>
    <recommendedName>
        <fullName evidence="4">Class I SAM-dependent methyltransferase</fullName>
    </recommendedName>
</protein>
<evidence type="ECO:0008006" key="4">
    <source>
        <dbReference type="Google" id="ProtNLM"/>
    </source>
</evidence>
<dbReference type="Proteomes" id="UP001597185">
    <property type="component" value="Unassembled WGS sequence"/>
</dbReference>
<proteinExistence type="predicted"/>
<name>A0ABD6BYM3_9EURY</name>
<dbReference type="EMBL" id="JBHUDB010000002">
    <property type="protein sequence ID" value="MFD1570179.1"/>
    <property type="molecule type" value="Genomic_DNA"/>
</dbReference>
<dbReference type="InterPro" id="IPR029063">
    <property type="entry name" value="SAM-dependent_MTases_sf"/>
</dbReference>
<reference evidence="2 3" key="1">
    <citation type="journal article" date="2019" name="Int. J. Syst. Evol. Microbiol.">
        <title>The Global Catalogue of Microorganisms (GCM) 10K type strain sequencing project: providing services to taxonomists for standard genome sequencing and annotation.</title>
        <authorList>
            <consortium name="The Broad Institute Genomics Platform"/>
            <consortium name="The Broad Institute Genome Sequencing Center for Infectious Disease"/>
            <person name="Wu L."/>
            <person name="Ma J."/>
        </authorList>
    </citation>
    <scope>NUCLEOTIDE SEQUENCE [LARGE SCALE GENOMIC DNA]</scope>
    <source>
        <strain evidence="2 3">CGMCC 1.12689</strain>
    </source>
</reference>
<evidence type="ECO:0000256" key="1">
    <source>
        <dbReference type="SAM" id="MobiDB-lite"/>
    </source>
</evidence>
<dbReference type="AlphaFoldDB" id="A0ABD6BYM3"/>